<dbReference type="STRING" id="6186.A0A183L0M5"/>
<protein>
    <submittedName>
        <fullName evidence="1 3">Uncharacterized protein</fullName>
    </submittedName>
</protein>
<proteinExistence type="predicted"/>
<name>A0A183L0M5_9TREM</name>
<reference evidence="3" key="1">
    <citation type="submission" date="2016-06" db="UniProtKB">
        <authorList>
            <consortium name="WormBaseParasite"/>
        </authorList>
    </citation>
    <scope>IDENTIFICATION</scope>
</reference>
<evidence type="ECO:0000313" key="1">
    <source>
        <dbReference type="EMBL" id="VDP73649.1"/>
    </source>
</evidence>
<accession>A0A183L0M5</accession>
<reference evidence="1 2" key="2">
    <citation type="submission" date="2018-11" db="EMBL/GenBank/DDBJ databases">
        <authorList>
            <consortium name="Pathogen Informatics"/>
        </authorList>
    </citation>
    <scope>NUCLEOTIDE SEQUENCE [LARGE SCALE GENOMIC DNA]</scope>
    <source>
        <strain evidence="1">Dakar</strain>
        <strain evidence="2">Dakar, Senegal</strain>
    </source>
</reference>
<evidence type="ECO:0000313" key="3">
    <source>
        <dbReference type="WBParaSite" id="SCUD_0002087701-mRNA-1"/>
    </source>
</evidence>
<sequence>MCTNPTVGGPIQYSTINNAIRTNMNFPIIGTSPAPPPPPMYFVPTGYRDRNTSASTVATSRGTSVMTHLAVLGPQNALNEEVVQTTTGSITSVSTTTITTSTNTTVTLSSNNSNSSDELNSIDNNIISPGVNITTSLAYPVQSQLFPINSTRYKTFISPYFTSQIPSINPYSPSVKDSFNDKLLITTNTSPSNNNLIMNTITDDMSSTCKIANDCSNNCNNNNKLIQNSQSACSTNGLFYEIV</sequence>
<dbReference type="EMBL" id="UZAK01045235">
    <property type="protein sequence ID" value="VDP73649.1"/>
    <property type="molecule type" value="Genomic_DNA"/>
</dbReference>
<dbReference type="Proteomes" id="UP000279833">
    <property type="component" value="Unassembled WGS sequence"/>
</dbReference>
<evidence type="ECO:0000313" key="2">
    <source>
        <dbReference type="Proteomes" id="UP000279833"/>
    </source>
</evidence>
<keyword evidence="2" id="KW-1185">Reference proteome</keyword>
<dbReference type="WBParaSite" id="SCUD_0002087701-mRNA-1">
    <property type="protein sequence ID" value="SCUD_0002087701-mRNA-1"/>
    <property type="gene ID" value="SCUD_0002087701"/>
</dbReference>
<gene>
    <name evidence="1" type="ORF">SCUD_LOCUS20874</name>
</gene>
<organism evidence="3">
    <name type="scientific">Schistosoma curassoni</name>
    <dbReference type="NCBI Taxonomy" id="6186"/>
    <lineage>
        <taxon>Eukaryota</taxon>
        <taxon>Metazoa</taxon>
        <taxon>Spiralia</taxon>
        <taxon>Lophotrochozoa</taxon>
        <taxon>Platyhelminthes</taxon>
        <taxon>Trematoda</taxon>
        <taxon>Digenea</taxon>
        <taxon>Strigeidida</taxon>
        <taxon>Schistosomatoidea</taxon>
        <taxon>Schistosomatidae</taxon>
        <taxon>Schistosoma</taxon>
    </lineage>
</organism>
<dbReference type="AlphaFoldDB" id="A0A183L0M5"/>